<dbReference type="SUPFAM" id="SSF53850">
    <property type="entry name" value="Periplasmic binding protein-like II"/>
    <property type="match status" value="1"/>
</dbReference>
<sequence>MTLTRRSFLAAAAALGAGAVTGACASPLTANPGTLTVLHTNNGLAKGLIAAAERKFERLRFSPVSNSLESRLFPAMSGQAYLPDITMLGDDIANYFRAADQFMDLRTLGSDAVAQDYLPWKWQSGATDDGRQLGFPIDIGPSALYYRADLFAEAGLPSEPDEVAEAVATWDAYFATAERVHKLMPDRYLVTDTKMVFTYVMAQQPHKYFDRGTGYLGPDAPHVRQAWDRALEAFQRGLTAGYAGSQDPGKSVDRHAAWTGGKEIAFVNASWVTSDLKQSAPNTAGKWRVCRSPGGAGNQGGSYLAILRACPEPRRAFEVVRWLLSPENQAAAYLEAGLFPSSPATYQDPRLLEPEPFFGGQATMAVFGRQAAEVRPAYFSAYDIELSNSYTDELTNVELGGKDPRRAWADATASVQRLLSRKGAI</sequence>
<dbReference type="PROSITE" id="PS51318">
    <property type="entry name" value="TAT"/>
    <property type="match status" value="1"/>
</dbReference>
<evidence type="ECO:0000256" key="1">
    <source>
        <dbReference type="SAM" id="SignalP"/>
    </source>
</evidence>
<gene>
    <name evidence="2" type="ORF">JOF53_007761</name>
</gene>
<comment type="caution">
    <text evidence="2">The sequence shown here is derived from an EMBL/GenBank/DDBJ whole genome shotgun (WGS) entry which is preliminary data.</text>
</comment>
<reference evidence="2 3" key="1">
    <citation type="submission" date="2021-03" db="EMBL/GenBank/DDBJ databases">
        <title>Sequencing the genomes of 1000 actinobacteria strains.</title>
        <authorList>
            <person name="Klenk H.-P."/>
        </authorList>
    </citation>
    <scope>NUCLEOTIDE SEQUENCE [LARGE SCALE GENOMIC DNA]</scope>
    <source>
        <strain evidence="2 3">DSM 44580</strain>
    </source>
</reference>
<dbReference type="NCBIfam" id="TIGR01409">
    <property type="entry name" value="TAT_signal_seq"/>
    <property type="match status" value="1"/>
</dbReference>
<evidence type="ECO:0000313" key="3">
    <source>
        <dbReference type="Proteomes" id="UP001519363"/>
    </source>
</evidence>
<evidence type="ECO:0000313" key="2">
    <source>
        <dbReference type="EMBL" id="MBP2478889.1"/>
    </source>
</evidence>
<dbReference type="PROSITE" id="PS51257">
    <property type="entry name" value="PROKAR_LIPOPROTEIN"/>
    <property type="match status" value="1"/>
</dbReference>
<proteinExistence type="predicted"/>
<dbReference type="InterPro" id="IPR006059">
    <property type="entry name" value="SBP"/>
</dbReference>
<dbReference type="EMBL" id="JAGIOO010000001">
    <property type="protein sequence ID" value="MBP2478889.1"/>
    <property type="molecule type" value="Genomic_DNA"/>
</dbReference>
<dbReference type="InterPro" id="IPR019546">
    <property type="entry name" value="TAT_signal_bac_arc"/>
</dbReference>
<dbReference type="InterPro" id="IPR050490">
    <property type="entry name" value="Bact_solute-bd_prot1"/>
</dbReference>
<keyword evidence="3" id="KW-1185">Reference proteome</keyword>
<protein>
    <submittedName>
        <fullName evidence="2">Cellobiose transport system substrate-binding protein</fullName>
    </submittedName>
</protein>
<feature type="signal peptide" evidence="1">
    <location>
        <begin position="1"/>
        <end position="25"/>
    </location>
</feature>
<keyword evidence="1" id="KW-0732">Signal</keyword>
<dbReference type="Gene3D" id="3.40.190.10">
    <property type="entry name" value="Periplasmic binding protein-like II"/>
    <property type="match status" value="1"/>
</dbReference>
<dbReference type="Pfam" id="PF13416">
    <property type="entry name" value="SBP_bac_8"/>
    <property type="match status" value="1"/>
</dbReference>
<name>A0ABS5AQP3_9PSEU</name>
<dbReference type="RefSeq" id="WP_086786596.1">
    <property type="nucleotide sequence ID" value="NZ_JAGIOO010000001.1"/>
</dbReference>
<dbReference type="Proteomes" id="UP001519363">
    <property type="component" value="Unassembled WGS sequence"/>
</dbReference>
<feature type="chain" id="PRO_5047015789" evidence="1">
    <location>
        <begin position="26"/>
        <end position="425"/>
    </location>
</feature>
<dbReference type="PANTHER" id="PTHR43649:SF32">
    <property type="entry name" value="SUGAR BINDING SECRETED PROTEIN"/>
    <property type="match status" value="1"/>
</dbReference>
<organism evidence="2 3">
    <name type="scientific">Crossiella equi</name>
    <dbReference type="NCBI Taxonomy" id="130796"/>
    <lineage>
        <taxon>Bacteria</taxon>
        <taxon>Bacillati</taxon>
        <taxon>Actinomycetota</taxon>
        <taxon>Actinomycetes</taxon>
        <taxon>Pseudonocardiales</taxon>
        <taxon>Pseudonocardiaceae</taxon>
        <taxon>Crossiella</taxon>
    </lineage>
</organism>
<accession>A0ABS5AQP3</accession>
<dbReference type="PANTHER" id="PTHR43649">
    <property type="entry name" value="ARABINOSE-BINDING PROTEIN-RELATED"/>
    <property type="match status" value="1"/>
</dbReference>
<dbReference type="InterPro" id="IPR006311">
    <property type="entry name" value="TAT_signal"/>
</dbReference>